<protein>
    <submittedName>
        <fullName evidence="3">Uncharacterized protein</fullName>
    </submittedName>
</protein>
<gene>
    <name evidence="3" type="ORF">DAPPUDRAFT_37199</name>
</gene>
<dbReference type="PhylomeDB" id="E9GYD7"/>
<dbReference type="InterPro" id="IPR033053">
    <property type="entry name" value="Hir3/CABIN1"/>
</dbReference>
<dbReference type="EMBL" id="GL732575">
    <property type="protein sequence ID" value="EFX75494.1"/>
    <property type="molecule type" value="Genomic_DNA"/>
</dbReference>
<feature type="non-terminal residue" evidence="3">
    <location>
        <position position="89"/>
    </location>
</feature>
<evidence type="ECO:0000256" key="1">
    <source>
        <dbReference type="ARBA" id="ARBA00004123"/>
    </source>
</evidence>
<evidence type="ECO:0000256" key="2">
    <source>
        <dbReference type="ARBA" id="ARBA00023242"/>
    </source>
</evidence>
<dbReference type="GO" id="GO:0005634">
    <property type="term" value="C:nucleus"/>
    <property type="evidence" value="ECO:0007669"/>
    <property type="project" value="UniProtKB-SubCell"/>
</dbReference>
<keyword evidence="2" id="KW-0539">Nucleus</keyword>
<dbReference type="InParanoid" id="E9GYD7"/>
<feature type="non-terminal residue" evidence="3">
    <location>
        <position position="1"/>
    </location>
</feature>
<sequence length="89" mass="10214">GIWRIPINEIDRPGCFASHMGRSAALLLDVLRETRDHRLLMELALALQPEPEPDKKYLFDSEREQQASLALSLMVQVLRSRLQEIKDSS</sequence>
<name>E9GYD7_DAPPU</name>
<dbReference type="GO" id="GO:0006325">
    <property type="term" value="P:chromatin organization"/>
    <property type="evidence" value="ECO:0007669"/>
    <property type="project" value="InterPro"/>
</dbReference>
<dbReference type="AlphaFoldDB" id="E9GYD7"/>
<organism evidence="3 4">
    <name type="scientific">Daphnia pulex</name>
    <name type="common">Water flea</name>
    <dbReference type="NCBI Taxonomy" id="6669"/>
    <lineage>
        <taxon>Eukaryota</taxon>
        <taxon>Metazoa</taxon>
        <taxon>Ecdysozoa</taxon>
        <taxon>Arthropoda</taxon>
        <taxon>Crustacea</taxon>
        <taxon>Branchiopoda</taxon>
        <taxon>Diplostraca</taxon>
        <taxon>Cladocera</taxon>
        <taxon>Anomopoda</taxon>
        <taxon>Daphniidae</taxon>
        <taxon>Daphnia</taxon>
    </lineage>
</organism>
<evidence type="ECO:0000313" key="4">
    <source>
        <dbReference type="Proteomes" id="UP000000305"/>
    </source>
</evidence>
<dbReference type="KEGG" id="dpx:DAPPUDRAFT_37199"/>
<comment type="subcellular location">
    <subcellularLocation>
        <location evidence="1">Nucleus</location>
    </subcellularLocation>
</comment>
<evidence type="ECO:0000313" key="3">
    <source>
        <dbReference type="EMBL" id="EFX75494.1"/>
    </source>
</evidence>
<dbReference type="Proteomes" id="UP000000305">
    <property type="component" value="Unassembled WGS sequence"/>
</dbReference>
<proteinExistence type="predicted"/>
<dbReference type="PANTHER" id="PTHR15502:SF7">
    <property type="entry name" value="CALCINEURIN-BINDING PROTEIN CABIN-1"/>
    <property type="match status" value="1"/>
</dbReference>
<reference evidence="3 4" key="1">
    <citation type="journal article" date="2011" name="Science">
        <title>The ecoresponsive genome of Daphnia pulex.</title>
        <authorList>
            <person name="Colbourne J.K."/>
            <person name="Pfrender M.E."/>
            <person name="Gilbert D."/>
            <person name="Thomas W.K."/>
            <person name="Tucker A."/>
            <person name="Oakley T.H."/>
            <person name="Tokishita S."/>
            <person name="Aerts A."/>
            <person name="Arnold G.J."/>
            <person name="Basu M.K."/>
            <person name="Bauer D.J."/>
            <person name="Caceres C.E."/>
            <person name="Carmel L."/>
            <person name="Casola C."/>
            <person name="Choi J.H."/>
            <person name="Detter J.C."/>
            <person name="Dong Q."/>
            <person name="Dusheyko S."/>
            <person name="Eads B.D."/>
            <person name="Frohlich T."/>
            <person name="Geiler-Samerotte K.A."/>
            <person name="Gerlach D."/>
            <person name="Hatcher P."/>
            <person name="Jogdeo S."/>
            <person name="Krijgsveld J."/>
            <person name="Kriventseva E.V."/>
            <person name="Kultz D."/>
            <person name="Laforsch C."/>
            <person name="Lindquist E."/>
            <person name="Lopez J."/>
            <person name="Manak J.R."/>
            <person name="Muller J."/>
            <person name="Pangilinan J."/>
            <person name="Patwardhan R.P."/>
            <person name="Pitluck S."/>
            <person name="Pritham E.J."/>
            <person name="Rechtsteiner A."/>
            <person name="Rho M."/>
            <person name="Rogozin I.B."/>
            <person name="Sakarya O."/>
            <person name="Salamov A."/>
            <person name="Schaack S."/>
            <person name="Shapiro H."/>
            <person name="Shiga Y."/>
            <person name="Skalitzky C."/>
            <person name="Smith Z."/>
            <person name="Souvorov A."/>
            <person name="Sung W."/>
            <person name="Tang Z."/>
            <person name="Tsuchiya D."/>
            <person name="Tu H."/>
            <person name="Vos H."/>
            <person name="Wang M."/>
            <person name="Wolf Y.I."/>
            <person name="Yamagata H."/>
            <person name="Yamada T."/>
            <person name="Ye Y."/>
            <person name="Shaw J.R."/>
            <person name="Andrews J."/>
            <person name="Crease T.J."/>
            <person name="Tang H."/>
            <person name="Lucas S.M."/>
            <person name="Robertson H.M."/>
            <person name="Bork P."/>
            <person name="Koonin E.V."/>
            <person name="Zdobnov E.M."/>
            <person name="Grigoriev I.V."/>
            <person name="Lynch M."/>
            <person name="Boore J.L."/>
        </authorList>
    </citation>
    <scope>NUCLEOTIDE SEQUENCE [LARGE SCALE GENOMIC DNA]</scope>
</reference>
<dbReference type="OrthoDB" id="77564at2759"/>
<dbReference type="HOGENOM" id="CLU_2596881_0_0_1"/>
<dbReference type="STRING" id="6669.E9GYD7"/>
<accession>E9GYD7</accession>
<dbReference type="OMA" id="ASHMGRS"/>
<dbReference type="PANTHER" id="PTHR15502">
    <property type="entry name" value="CALCINEURIN-BINDING PROTEIN CABIN 1-RELATED"/>
    <property type="match status" value="1"/>
</dbReference>
<keyword evidence="4" id="KW-1185">Reference proteome</keyword>